<organism evidence="13 14">
    <name type="scientific">Modicisalibacter xianhensis</name>
    <dbReference type="NCBI Taxonomy" id="442341"/>
    <lineage>
        <taxon>Bacteria</taxon>
        <taxon>Pseudomonadati</taxon>
        <taxon>Pseudomonadota</taxon>
        <taxon>Gammaproteobacteria</taxon>
        <taxon>Oceanospirillales</taxon>
        <taxon>Halomonadaceae</taxon>
        <taxon>Modicisalibacter</taxon>
    </lineage>
</organism>
<dbReference type="CDD" id="cd00397">
    <property type="entry name" value="DNA_BRE_C"/>
    <property type="match status" value="1"/>
</dbReference>
<evidence type="ECO:0000313" key="14">
    <source>
        <dbReference type="Proteomes" id="UP000294489"/>
    </source>
</evidence>
<dbReference type="GO" id="GO:0003677">
    <property type="term" value="F:DNA binding"/>
    <property type="evidence" value="ECO:0007669"/>
    <property type="project" value="UniProtKB-UniRule"/>
</dbReference>
<dbReference type="Gene3D" id="1.10.443.10">
    <property type="entry name" value="Intergrase catalytic core"/>
    <property type="match status" value="1"/>
</dbReference>
<dbReference type="OrthoDB" id="8610787at2"/>
<keyword evidence="3" id="KW-0132">Cell division</keyword>
<keyword evidence="7" id="KW-0233">DNA recombination</keyword>
<dbReference type="GO" id="GO:0051301">
    <property type="term" value="P:cell division"/>
    <property type="evidence" value="ECO:0007669"/>
    <property type="project" value="UniProtKB-KW"/>
</dbReference>
<dbReference type="GO" id="GO:0007059">
    <property type="term" value="P:chromosome segregation"/>
    <property type="evidence" value="ECO:0007669"/>
    <property type="project" value="UniProtKB-KW"/>
</dbReference>
<dbReference type="GO" id="GO:0006310">
    <property type="term" value="P:DNA recombination"/>
    <property type="evidence" value="ECO:0007669"/>
    <property type="project" value="UniProtKB-KW"/>
</dbReference>
<evidence type="ECO:0000256" key="7">
    <source>
        <dbReference type="ARBA" id="ARBA00023172"/>
    </source>
</evidence>
<feature type="region of interest" description="Disordered" evidence="10">
    <location>
        <begin position="313"/>
        <end position="332"/>
    </location>
</feature>
<dbReference type="InterPro" id="IPR013762">
    <property type="entry name" value="Integrase-like_cat_sf"/>
</dbReference>
<comment type="caution">
    <text evidence="13">The sequence shown here is derived from an EMBL/GenBank/DDBJ whole genome shotgun (WGS) entry which is preliminary data.</text>
</comment>
<dbReference type="Pfam" id="PF00589">
    <property type="entry name" value="Phage_integrase"/>
    <property type="match status" value="1"/>
</dbReference>
<comment type="subcellular location">
    <subcellularLocation>
        <location evidence="1">Cytoplasm</location>
    </subcellularLocation>
</comment>
<evidence type="ECO:0000256" key="4">
    <source>
        <dbReference type="ARBA" id="ARBA00022829"/>
    </source>
</evidence>
<keyword evidence="5" id="KW-0229">DNA integration</keyword>
<evidence type="ECO:0000256" key="10">
    <source>
        <dbReference type="SAM" id="MobiDB-lite"/>
    </source>
</evidence>
<name>A0A4R8G1R4_9GAMM</name>
<evidence type="ECO:0000256" key="1">
    <source>
        <dbReference type="ARBA" id="ARBA00004496"/>
    </source>
</evidence>
<dbReference type="PROSITE" id="PS51900">
    <property type="entry name" value="CB"/>
    <property type="match status" value="1"/>
</dbReference>
<evidence type="ECO:0000256" key="6">
    <source>
        <dbReference type="ARBA" id="ARBA00023125"/>
    </source>
</evidence>
<evidence type="ECO:0000256" key="8">
    <source>
        <dbReference type="ARBA" id="ARBA00023306"/>
    </source>
</evidence>
<evidence type="ECO:0000259" key="12">
    <source>
        <dbReference type="PROSITE" id="PS51900"/>
    </source>
</evidence>
<dbReference type="InterPro" id="IPR002104">
    <property type="entry name" value="Integrase_catalytic"/>
</dbReference>
<dbReference type="Gene3D" id="1.10.150.130">
    <property type="match status" value="1"/>
</dbReference>
<feature type="region of interest" description="Disordered" evidence="10">
    <location>
        <begin position="1"/>
        <end position="34"/>
    </location>
</feature>
<sequence length="402" mass="46372">MNQPPEASTPNVARLGRTLEEGQGSLASVSARPTTARIPATSDIEAVGQWLAEYAASPQTARAYRKEAERLMLWLGDNGLALHGVDRRRLEAYEAFLADPRPAERWIGPPKPRSHPQWRPFRGPLSASSRRQSLVILQGLFAWLSEAGWVNHNPFRLMRDKRRRMDNRQTHIERYLERPIWDWLWQWLNRPLDEACSERQRLAWHRRRFVFGFGYLLAPRIAEMSQARMNDFTYREGRWWWHVVGKGSKQARIPVPPDMLTLLEEWRQARQLSALPDLDDEHPLLCRLNGRTGVTDNQLYRLIKEAFREASSALAHQETGQGGPGTSAMARQLAKASPHWLRHTAITHQAQAGVELRYLAMTARHERLDTTARYLHAEAEEWQRQVAAHRLEIPAGGGRRQE</sequence>
<reference evidence="13 14" key="1">
    <citation type="submission" date="2019-03" db="EMBL/GenBank/DDBJ databases">
        <title>Freshwater and sediment microbial communities from various areas in North America, analyzing microbe dynamics in response to fracking.</title>
        <authorList>
            <person name="Lamendella R."/>
        </authorList>
    </citation>
    <scope>NUCLEOTIDE SEQUENCE [LARGE SCALE GENOMIC DNA]</scope>
    <source>
        <strain evidence="13 14">6_TX</strain>
    </source>
</reference>
<dbReference type="AlphaFoldDB" id="A0A4R8G1R4"/>
<evidence type="ECO:0000256" key="9">
    <source>
        <dbReference type="PROSITE-ProRule" id="PRU01248"/>
    </source>
</evidence>
<keyword evidence="8" id="KW-0131">Cell cycle</keyword>
<evidence type="ECO:0000313" key="13">
    <source>
        <dbReference type="EMBL" id="TDX29046.1"/>
    </source>
</evidence>
<feature type="domain" description="Tyr recombinase" evidence="11">
    <location>
        <begin position="171"/>
        <end position="388"/>
    </location>
</feature>
<dbReference type="SUPFAM" id="SSF56349">
    <property type="entry name" value="DNA breaking-rejoining enzymes"/>
    <property type="match status" value="1"/>
</dbReference>
<dbReference type="EMBL" id="SOEC01000008">
    <property type="protein sequence ID" value="TDX29046.1"/>
    <property type="molecule type" value="Genomic_DNA"/>
</dbReference>
<dbReference type="PROSITE" id="PS51898">
    <property type="entry name" value="TYR_RECOMBINASE"/>
    <property type="match status" value="1"/>
</dbReference>
<dbReference type="RefSeq" id="WP_134017899.1">
    <property type="nucleotide sequence ID" value="NZ_SOEC01000008.1"/>
</dbReference>
<protein>
    <submittedName>
        <fullName evidence="13">Site-specific recombinase XerD</fullName>
    </submittedName>
</protein>
<proteinExistence type="predicted"/>
<evidence type="ECO:0000256" key="2">
    <source>
        <dbReference type="ARBA" id="ARBA00022490"/>
    </source>
</evidence>
<dbReference type="InterPro" id="IPR011010">
    <property type="entry name" value="DNA_brk_join_enz"/>
</dbReference>
<dbReference type="PANTHER" id="PTHR30349">
    <property type="entry name" value="PHAGE INTEGRASE-RELATED"/>
    <property type="match status" value="1"/>
</dbReference>
<dbReference type="Proteomes" id="UP000294489">
    <property type="component" value="Unassembled WGS sequence"/>
</dbReference>
<accession>A0A4R8G1R4</accession>
<dbReference type="PANTHER" id="PTHR30349:SF77">
    <property type="entry name" value="TYROSINE RECOMBINASE XERC"/>
    <property type="match status" value="1"/>
</dbReference>
<evidence type="ECO:0000256" key="5">
    <source>
        <dbReference type="ARBA" id="ARBA00022908"/>
    </source>
</evidence>
<feature type="domain" description="Core-binding (CB)" evidence="12">
    <location>
        <begin position="41"/>
        <end position="145"/>
    </location>
</feature>
<dbReference type="GO" id="GO:0015074">
    <property type="term" value="P:DNA integration"/>
    <property type="evidence" value="ECO:0007669"/>
    <property type="project" value="UniProtKB-KW"/>
</dbReference>
<feature type="compositionally biased region" description="Polar residues" evidence="10">
    <location>
        <begin position="1"/>
        <end position="11"/>
    </location>
</feature>
<gene>
    <name evidence="13" type="ORF">DFO67_10889</name>
</gene>
<dbReference type="InterPro" id="IPR010998">
    <property type="entry name" value="Integrase_recombinase_N"/>
</dbReference>
<keyword evidence="4" id="KW-0159">Chromosome partition</keyword>
<dbReference type="InterPro" id="IPR044068">
    <property type="entry name" value="CB"/>
</dbReference>
<evidence type="ECO:0000259" key="11">
    <source>
        <dbReference type="PROSITE" id="PS51898"/>
    </source>
</evidence>
<dbReference type="InterPro" id="IPR050090">
    <property type="entry name" value="Tyrosine_recombinase_XerCD"/>
</dbReference>
<keyword evidence="2" id="KW-0963">Cytoplasm</keyword>
<keyword evidence="6 9" id="KW-0238">DNA-binding</keyword>
<evidence type="ECO:0000256" key="3">
    <source>
        <dbReference type="ARBA" id="ARBA00022618"/>
    </source>
</evidence>
<dbReference type="GO" id="GO:0005737">
    <property type="term" value="C:cytoplasm"/>
    <property type="evidence" value="ECO:0007669"/>
    <property type="project" value="UniProtKB-SubCell"/>
</dbReference>